<dbReference type="InterPro" id="IPR050194">
    <property type="entry name" value="Glycosyltransferase_grp1"/>
</dbReference>
<organism evidence="7 8">
    <name type="scientific">Brachybacterium tyrofermentans</name>
    <dbReference type="NCBI Taxonomy" id="47848"/>
    <lineage>
        <taxon>Bacteria</taxon>
        <taxon>Bacillati</taxon>
        <taxon>Actinomycetota</taxon>
        <taxon>Actinomycetes</taxon>
        <taxon>Micrococcales</taxon>
        <taxon>Dermabacteraceae</taxon>
        <taxon>Brachybacterium</taxon>
    </lineage>
</organism>
<accession>A0ABW0FBP4</accession>
<feature type="region of interest" description="Disordered" evidence="4">
    <location>
        <begin position="1"/>
        <end position="34"/>
    </location>
</feature>
<keyword evidence="2 7" id="KW-0328">Glycosyltransferase</keyword>
<sequence>MLKTSPDVRRPRRDVPADRSRPAGQGPSARRPLHVLMPRGLAGLAAQSGIGAAIRHQEKAVRSLGHEVVTNPLRPFDVVHLNTPFPDTPLLAHWARLRRRPALVWAHSTEDDFRDSFPGANTLAPTFRRWISHLYRRGDAVVTPSEYSRDLISAPKYGISTPIHVLSNGVDTSFFRPDPGARGRLREQLGLDADAKVVVSVGMQLVRKGIVDWVEVARAMPEVTFVWYGRTDERMLTAEVCRALAEAPANALFPGYITAVELREAYCGADAFCFLTKEETEGIVLWEALACETPTLIRAIPIYRDRMPDGVLTHQVAGEGPGFAADVITRLTALLDGELTDLTAAGRCAAEEVDIHRVAQKLQEIYRLTGVQPHGREAAFRDAEARSTETRSTGSRNAESDGAMSRGAEGSELTAGAADATAPVLPRRGAADARLDAAR</sequence>
<dbReference type="GeneID" id="303295527"/>
<keyword evidence="8" id="KW-1185">Reference proteome</keyword>
<proteinExistence type="predicted"/>
<protein>
    <recommendedName>
        <fullName evidence="1">D-inositol 3-phosphate glycosyltransferase</fullName>
    </recommendedName>
</protein>
<dbReference type="EMBL" id="JBHSLN010000016">
    <property type="protein sequence ID" value="MFC5296817.1"/>
    <property type="molecule type" value="Genomic_DNA"/>
</dbReference>
<dbReference type="PANTHER" id="PTHR45947">
    <property type="entry name" value="SULFOQUINOVOSYL TRANSFERASE SQD2"/>
    <property type="match status" value="1"/>
</dbReference>
<evidence type="ECO:0000259" key="5">
    <source>
        <dbReference type="Pfam" id="PF00534"/>
    </source>
</evidence>
<dbReference type="GO" id="GO:0016757">
    <property type="term" value="F:glycosyltransferase activity"/>
    <property type="evidence" value="ECO:0007669"/>
    <property type="project" value="UniProtKB-KW"/>
</dbReference>
<feature type="compositionally biased region" description="Basic and acidic residues" evidence="4">
    <location>
        <begin position="377"/>
        <end position="389"/>
    </location>
</feature>
<name>A0ABW0FBP4_9MICO</name>
<dbReference type="RefSeq" id="WP_343921874.1">
    <property type="nucleotide sequence ID" value="NZ_BAAAIR010000003.1"/>
</dbReference>
<evidence type="ECO:0000256" key="2">
    <source>
        <dbReference type="ARBA" id="ARBA00022676"/>
    </source>
</evidence>
<dbReference type="Pfam" id="PF00534">
    <property type="entry name" value="Glycos_transf_1"/>
    <property type="match status" value="1"/>
</dbReference>
<evidence type="ECO:0000313" key="8">
    <source>
        <dbReference type="Proteomes" id="UP001595937"/>
    </source>
</evidence>
<dbReference type="InterPro" id="IPR028098">
    <property type="entry name" value="Glyco_trans_4-like_N"/>
</dbReference>
<dbReference type="InterPro" id="IPR001296">
    <property type="entry name" value="Glyco_trans_1"/>
</dbReference>
<dbReference type="PANTHER" id="PTHR45947:SF3">
    <property type="entry name" value="SULFOQUINOVOSYL TRANSFERASE SQD2"/>
    <property type="match status" value="1"/>
</dbReference>
<keyword evidence="3 7" id="KW-0808">Transferase</keyword>
<reference evidence="8" key="1">
    <citation type="journal article" date="2019" name="Int. J. Syst. Evol. Microbiol.">
        <title>The Global Catalogue of Microorganisms (GCM) 10K type strain sequencing project: providing services to taxonomists for standard genome sequencing and annotation.</title>
        <authorList>
            <consortium name="The Broad Institute Genomics Platform"/>
            <consortium name="The Broad Institute Genome Sequencing Center for Infectious Disease"/>
            <person name="Wu L."/>
            <person name="Ma J."/>
        </authorList>
    </citation>
    <scope>NUCLEOTIDE SEQUENCE [LARGE SCALE GENOMIC DNA]</scope>
    <source>
        <strain evidence="8">CGMCC 1.16455</strain>
    </source>
</reference>
<feature type="region of interest" description="Disordered" evidence="4">
    <location>
        <begin position="377"/>
        <end position="439"/>
    </location>
</feature>
<dbReference type="Proteomes" id="UP001595937">
    <property type="component" value="Unassembled WGS sequence"/>
</dbReference>
<evidence type="ECO:0000256" key="1">
    <source>
        <dbReference type="ARBA" id="ARBA00021292"/>
    </source>
</evidence>
<evidence type="ECO:0000256" key="3">
    <source>
        <dbReference type="ARBA" id="ARBA00022679"/>
    </source>
</evidence>
<feature type="domain" description="Glycosyltransferase subfamily 4-like N-terminal" evidence="6">
    <location>
        <begin position="75"/>
        <end position="173"/>
    </location>
</feature>
<gene>
    <name evidence="7" type="ORF">ACFPK8_04790</name>
</gene>
<evidence type="ECO:0000256" key="4">
    <source>
        <dbReference type="SAM" id="MobiDB-lite"/>
    </source>
</evidence>
<feature type="compositionally biased region" description="Basic and acidic residues" evidence="4">
    <location>
        <begin position="1"/>
        <end position="21"/>
    </location>
</feature>
<feature type="domain" description="Glycosyl transferase family 1" evidence="5">
    <location>
        <begin position="184"/>
        <end position="310"/>
    </location>
</feature>
<dbReference type="Gene3D" id="3.40.50.2000">
    <property type="entry name" value="Glycogen Phosphorylase B"/>
    <property type="match status" value="2"/>
</dbReference>
<evidence type="ECO:0000313" key="7">
    <source>
        <dbReference type="EMBL" id="MFC5296817.1"/>
    </source>
</evidence>
<evidence type="ECO:0000259" key="6">
    <source>
        <dbReference type="Pfam" id="PF13439"/>
    </source>
</evidence>
<dbReference type="Pfam" id="PF13439">
    <property type="entry name" value="Glyco_transf_4"/>
    <property type="match status" value="1"/>
</dbReference>
<feature type="compositionally biased region" description="Basic and acidic residues" evidence="4">
    <location>
        <begin position="429"/>
        <end position="439"/>
    </location>
</feature>
<dbReference type="SUPFAM" id="SSF53756">
    <property type="entry name" value="UDP-Glycosyltransferase/glycogen phosphorylase"/>
    <property type="match status" value="1"/>
</dbReference>
<comment type="caution">
    <text evidence="7">The sequence shown here is derived from an EMBL/GenBank/DDBJ whole genome shotgun (WGS) entry which is preliminary data.</text>
</comment>